<proteinExistence type="predicted"/>
<gene>
    <name evidence="1" type="ORF">GWK17_04175</name>
</gene>
<dbReference type="RefSeq" id="WP_167831166.1">
    <property type="nucleotide sequence ID" value="NZ_JAAVUM010000002.1"/>
</dbReference>
<dbReference type="Proteomes" id="UP000587942">
    <property type="component" value="Unassembled WGS sequence"/>
</dbReference>
<organism evidence="1 2">
    <name type="scientific">Mesobacillus selenatarsenatis</name>
    <dbReference type="NCBI Taxonomy" id="388741"/>
    <lineage>
        <taxon>Bacteria</taxon>
        <taxon>Bacillati</taxon>
        <taxon>Bacillota</taxon>
        <taxon>Bacilli</taxon>
        <taxon>Bacillales</taxon>
        <taxon>Bacillaceae</taxon>
        <taxon>Mesobacillus</taxon>
    </lineage>
</organism>
<name>A0A846TEQ7_9BACI</name>
<dbReference type="Pfam" id="PF07751">
    <property type="entry name" value="Abi_2"/>
    <property type="match status" value="2"/>
</dbReference>
<evidence type="ECO:0000313" key="2">
    <source>
        <dbReference type="Proteomes" id="UP000587942"/>
    </source>
</evidence>
<evidence type="ECO:0000313" key="1">
    <source>
        <dbReference type="EMBL" id="NKE04674.1"/>
    </source>
</evidence>
<dbReference type="InterPro" id="IPR011664">
    <property type="entry name" value="Abi_system_AbiD/AbiF-like"/>
</dbReference>
<dbReference type="EMBL" id="JAAVUM010000002">
    <property type="protein sequence ID" value="NKE04674.1"/>
    <property type="molecule type" value="Genomic_DNA"/>
</dbReference>
<accession>A0A846TEQ7</accession>
<reference evidence="1 2" key="1">
    <citation type="submission" date="2020-03" db="EMBL/GenBank/DDBJ databases">
        <authorList>
            <person name="Sun Q."/>
        </authorList>
    </citation>
    <scope>NUCLEOTIDE SEQUENCE [LARGE SCALE GENOMIC DNA]</scope>
    <source>
        <strain evidence="1 2">KACC 21451</strain>
    </source>
</reference>
<sequence>MPADKPFNTIPNQIRLLKGRGLQINNLNSAKDHLLHHNYFNLINGFESLLLDSQNSSKQYTKKSLDNFLRLYDFDKQLSSVIFKKISEFETRLKTSIAYHFCKNHCSTLPENNNYIDISHYKIPNPSDGPKHYVNNFYNPTNSKKTHKLFQKNYVYKGKFRGIFKGVVYYNGTKTTLKGDFIGRFGSTSIREVIDGSCTINNSNHRALIGILNSITTISGTNITTPPIDIRRDEAIKGLNYINDCKIKFPYINEYNNPPFWVVIKTLMLNDLIVLLYGLKKRTFDAVLRDFNLKPNDKEKFLNSIEIIKELRNNCAHFELVNRFKTPQNLKINNHLITELGLRPERSQFVIKLYDVLKVLKMYVDLTEVKSFFLDFWIQEVRYGNSQIAVSLLDSMGNSNINDWV</sequence>
<protein>
    <submittedName>
        <fullName evidence="1">Abi family protein</fullName>
    </submittedName>
</protein>
<comment type="caution">
    <text evidence="1">The sequence shown here is derived from an EMBL/GenBank/DDBJ whole genome shotgun (WGS) entry which is preliminary data.</text>
</comment>
<dbReference type="AlphaFoldDB" id="A0A846TEQ7"/>